<sequence length="106" mass="11407">MTSESESSPPPTITEKPTLSANYSAPASEEKSFHQQLPICSQEPSPTERTAYLAALRASITGIQDQINVFLTQKMEEDNAKAGAAASAEDDAKAEENYGEEVVEDD</sequence>
<comment type="function">
    <text evidence="13">Component of the EKC/KEOPS complex that is required for the formation of a threonylcarbamoyl group on adenosine at position 37 (t(6)A37) in tRNAs that read codons beginning with adenine. The complex is probably involved in the transfer of the threonylcarbamoyl moiety of threonylcarbamoyl-AMP (TC-AMP) to the N6 group of A37. GON7 likely plays a supporting role to the catalytic subunit KAE1 in the complex. The EKC/KEOPS complex also promotes both telomere uncapping and telomere elongation. The complex is required for efficient recruitment of transcriptional coactivators.</text>
</comment>
<protein>
    <recommendedName>
        <fullName evidence="5">EKC/KEOPS complex subunit GON7</fullName>
    </recommendedName>
</protein>
<keyword evidence="10" id="KW-0010">Activator</keyword>
<dbReference type="GO" id="GO:0005634">
    <property type="term" value="C:nucleus"/>
    <property type="evidence" value="ECO:0007669"/>
    <property type="project" value="UniProtKB-SubCell"/>
</dbReference>
<name>A0A517LDB7_9PEZI</name>
<gene>
    <name evidence="15" type="ORF">FKW77_001975</name>
</gene>
<evidence type="ECO:0000313" key="16">
    <source>
        <dbReference type="Proteomes" id="UP000316270"/>
    </source>
</evidence>
<keyword evidence="16" id="KW-1185">Reference proteome</keyword>
<evidence type="ECO:0000256" key="14">
    <source>
        <dbReference type="SAM" id="MobiDB-lite"/>
    </source>
</evidence>
<keyword evidence="12" id="KW-0539">Nucleus</keyword>
<evidence type="ECO:0000256" key="12">
    <source>
        <dbReference type="ARBA" id="ARBA00023242"/>
    </source>
</evidence>
<feature type="region of interest" description="Disordered" evidence="14">
    <location>
        <begin position="78"/>
        <end position="106"/>
    </location>
</feature>
<comment type="subunit">
    <text evidence="4">Component of the EKC/KEOPS complex composed of at least BUD32, CGI121, GON7, KAE1 and PCC1; the whole complex dimerizes.</text>
</comment>
<comment type="subcellular location">
    <subcellularLocation>
        <location evidence="2">Chromosome</location>
        <location evidence="2">Telomere</location>
    </subcellularLocation>
    <subcellularLocation>
        <location evidence="1">Nucleus</location>
    </subcellularLocation>
</comment>
<dbReference type="Pfam" id="PF08738">
    <property type="entry name" value="Gon7"/>
    <property type="match status" value="1"/>
</dbReference>
<evidence type="ECO:0000313" key="15">
    <source>
        <dbReference type="EMBL" id="QDS73622.1"/>
    </source>
</evidence>
<keyword evidence="6" id="KW-0158">Chromosome</keyword>
<comment type="similarity">
    <text evidence="3">Belongs to the GON7 family.</text>
</comment>
<organism evidence="15 16">
    <name type="scientific">Venturia effusa</name>
    <dbReference type="NCBI Taxonomy" id="50376"/>
    <lineage>
        <taxon>Eukaryota</taxon>
        <taxon>Fungi</taxon>
        <taxon>Dikarya</taxon>
        <taxon>Ascomycota</taxon>
        <taxon>Pezizomycotina</taxon>
        <taxon>Dothideomycetes</taxon>
        <taxon>Pleosporomycetidae</taxon>
        <taxon>Venturiales</taxon>
        <taxon>Venturiaceae</taxon>
        <taxon>Venturia</taxon>
    </lineage>
</organism>
<dbReference type="Proteomes" id="UP000316270">
    <property type="component" value="Chromosome 10"/>
</dbReference>
<evidence type="ECO:0000256" key="9">
    <source>
        <dbReference type="ARBA" id="ARBA00023015"/>
    </source>
</evidence>
<keyword evidence="9" id="KW-0805">Transcription regulation</keyword>
<evidence type="ECO:0000256" key="7">
    <source>
        <dbReference type="ARBA" id="ARBA00022694"/>
    </source>
</evidence>
<dbReference type="GO" id="GO:0008033">
    <property type="term" value="P:tRNA processing"/>
    <property type="evidence" value="ECO:0007669"/>
    <property type="project" value="UniProtKB-KW"/>
</dbReference>
<keyword evidence="11" id="KW-0804">Transcription</keyword>
<proteinExistence type="inferred from homology"/>
<evidence type="ECO:0000256" key="13">
    <source>
        <dbReference type="ARBA" id="ARBA00025393"/>
    </source>
</evidence>
<evidence type="ECO:0000256" key="5">
    <source>
        <dbReference type="ARBA" id="ARBA00019746"/>
    </source>
</evidence>
<dbReference type="EMBL" id="CP042194">
    <property type="protein sequence ID" value="QDS73622.1"/>
    <property type="molecule type" value="Genomic_DNA"/>
</dbReference>
<evidence type="ECO:0000256" key="11">
    <source>
        <dbReference type="ARBA" id="ARBA00023163"/>
    </source>
</evidence>
<keyword evidence="8" id="KW-0779">Telomere</keyword>
<feature type="compositionally biased region" description="Low complexity" evidence="14">
    <location>
        <begin position="1"/>
        <end position="18"/>
    </location>
</feature>
<feature type="compositionally biased region" description="Acidic residues" evidence="14">
    <location>
        <begin position="97"/>
        <end position="106"/>
    </location>
</feature>
<dbReference type="InterPro" id="IPR014849">
    <property type="entry name" value="EKC/KEOPS_Gon7"/>
</dbReference>
<dbReference type="OrthoDB" id="2288868at2759"/>
<keyword evidence="7" id="KW-0819">tRNA processing</keyword>
<reference evidence="15 16" key="1">
    <citation type="submission" date="2019-07" db="EMBL/GenBank/DDBJ databases">
        <title>Finished genome of Venturia effusa.</title>
        <authorList>
            <person name="Young C.A."/>
            <person name="Cox M.P."/>
            <person name="Ganley A.R.D."/>
            <person name="David W.J."/>
        </authorList>
    </citation>
    <scope>NUCLEOTIDE SEQUENCE [LARGE SCALE GENOMIC DNA]</scope>
    <source>
        <strain evidence="16">albino</strain>
    </source>
</reference>
<dbReference type="STRING" id="50376.A0A517LDB7"/>
<dbReference type="GO" id="GO:0000781">
    <property type="term" value="C:chromosome, telomeric region"/>
    <property type="evidence" value="ECO:0007669"/>
    <property type="project" value="UniProtKB-SubCell"/>
</dbReference>
<evidence type="ECO:0000256" key="2">
    <source>
        <dbReference type="ARBA" id="ARBA00004574"/>
    </source>
</evidence>
<evidence type="ECO:0000256" key="1">
    <source>
        <dbReference type="ARBA" id="ARBA00004123"/>
    </source>
</evidence>
<evidence type="ECO:0000256" key="6">
    <source>
        <dbReference type="ARBA" id="ARBA00022454"/>
    </source>
</evidence>
<dbReference type="AlphaFoldDB" id="A0A517LDB7"/>
<evidence type="ECO:0000256" key="4">
    <source>
        <dbReference type="ARBA" id="ARBA00011534"/>
    </source>
</evidence>
<evidence type="ECO:0000256" key="8">
    <source>
        <dbReference type="ARBA" id="ARBA00022895"/>
    </source>
</evidence>
<feature type="compositionally biased region" description="Polar residues" evidence="14">
    <location>
        <begin position="34"/>
        <end position="45"/>
    </location>
</feature>
<accession>A0A517LDB7</accession>
<evidence type="ECO:0000256" key="3">
    <source>
        <dbReference type="ARBA" id="ARBA00008529"/>
    </source>
</evidence>
<evidence type="ECO:0000256" key="10">
    <source>
        <dbReference type="ARBA" id="ARBA00023159"/>
    </source>
</evidence>
<feature type="region of interest" description="Disordered" evidence="14">
    <location>
        <begin position="1"/>
        <end position="45"/>
    </location>
</feature>